<evidence type="ECO:0000256" key="2">
    <source>
        <dbReference type="SAM" id="SignalP"/>
    </source>
</evidence>
<protein>
    <recommendedName>
        <fullName evidence="7">DUF2029 domain-containing protein</fullName>
    </recommendedName>
</protein>
<feature type="transmembrane region" description="Helical" evidence="1">
    <location>
        <begin position="380"/>
        <end position="396"/>
    </location>
</feature>
<evidence type="ECO:0000313" key="6">
    <source>
        <dbReference type="Proteomes" id="UP000256345"/>
    </source>
</evidence>
<evidence type="ECO:0000313" key="4">
    <source>
        <dbReference type="EMBL" id="REG22608.1"/>
    </source>
</evidence>
<feature type="transmembrane region" description="Helical" evidence="1">
    <location>
        <begin position="325"/>
        <end position="343"/>
    </location>
</feature>
<evidence type="ECO:0000256" key="1">
    <source>
        <dbReference type="SAM" id="Phobius"/>
    </source>
</evidence>
<evidence type="ECO:0000313" key="3">
    <source>
        <dbReference type="EMBL" id="AKJ03611.1"/>
    </source>
</evidence>
<feature type="transmembrane region" description="Helical" evidence="1">
    <location>
        <begin position="408"/>
        <end position="429"/>
    </location>
</feature>
<feature type="transmembrane region" description="Helical" evidence="1">
    <location>
        <begin position="191"/>
        <end position="208"/>
    </location>
</feature>
<dbReference type="Proteomes" id="UP000035579">
    <property type="component" value="Chromosome"/>
</dbReference>
<reference evidence="3 5" key="1">
    <citation type="submission" date="2015-05" db="EMBL/GenBank/DDBJ databases">
        <title>Genome assembly of Archangium gephyra DSM 2261.</title>
        <authorList>
            <person name="Sharma G."/>
            <person name="Subramanian S."/>
        </authorList>
    </citation>
    <scope>NUCLEOTIDE SEQUENCE [LARGE SCALE GENOMIC DNA]</scope>
    <source>
        <strain evidence="3 5">DSM 2261</strain>
    </source>
</reference>
<sequence length="449" mass="49880">MAASRSHSLFLALLALALLAPQCVTEYPGPSRNHLGPATVMGADEEAYLILLHSVLLDGDLDLKNNHAQVVRGALQGGRKNAGRIMDHHSIWYIDGQRYVWRDLVDHSRWTRDANGLPQYTFHARFDPRLAIGPEYSAHPVGLAFLLAPVLWPLRHTAYVEMGALLCAGLATVCGMLLLDRLLRRYSTDGNAIRLTLLAAFLATPLWYHGRSFFTEPFLVPLLLGAYVLGFRERGGFWAGLCVAAGMLMKPQLALLVPVLMVPALLRRDWLQGALVAVMPALATGLLLWLNQHMYGSPWRGPYPFMVGNLWEGLEGLLVSRPKGLVWFAPAVLVGLLGWPRLVRERPLEGGLLLAGILPSFLLVALWNDWGGGWCYGPRLIVPLLPLMAIGLVKALELDLFQRFIPRWLLANALLFGVAVNAFAAFRYWQSWHRFPPHMLAELIGALKP</sequence>
<keyword evidence="6" id="KW-1185">Reference proteome</keyword>
<dbReference type="Proteomes" id="UP000256345">
    <property type="component" value="Unassembled WGS sequence"/>
</dbReference>
<evidence type="ECO:0000313" key="5">
    <source>
        <dbReference type="Proteomes" id="UP000035579"/>
    </source>
</evidence>
<reference evidence="4 6" key="2">
    <citation type="submission" date="2018-08" db="EMBL/GenBank/DDBJ databases">
        <title>Genomic Encyclopedia of Archaeal and Bacterial Type Strains, Phase II (KMG-II): from individual species to whole genera.</title>
        <authorList>
            <person name="Goeker M."/>
        </authorList>
    </citation>
    <scope>NUCLEOTIDE SEQUENCE [LARGE SCALE GENOMIC DNA]</scope>
    <source>
        <strain evidence="4 6">DSM 2261</strain>
    </source>
</reference>
<keyword evidence="1" id="KW-0472">Membrane</keyword>
<feature type="signal peptide" evidence="2">
    <location>
        <begin position="1"/>
        <end position="26"/>
    </location>
</feature>
<accession>A0AAC8QA07</accession>
<keyword evidence="2" id="KW-0732">Signal</keyword>
<keyword evidence="1" id="KW-1133">Transmembrane helix</keyword>
<dbReference type="EMBL" id="CP011509">
    <property type="protein sequence ID" value="AKJ03611.1"/>
    <property type="molecule type" value="Genomic_DNA"/>
</dbReference>
<dbReference type="RefSeq" id="WP_047857625.1">
    <property type="nucleotide sequence ID" value="NZ_CP011509.1"/>
</dbReference>
<proteinExistence type="predicted"/>
<feature type="chain" id="PRO_5041909890" description="DUF2029 domain-containing protein" evidence="2">
    <location>
        <begin position="27"/>
        <end position="449"/>
    </location>
</feature>
<feature type="transmembrane region" description="Helical" evidence="1">
    <location>
        <begin position="238"/>
        <end position="264"/>
    </location>
</feature>
<name>A0AAC8QA07_9BACT</name>
<dbReference type="AlphaFoldDB" id="A0AAC8QA07"/>
<organism evidence="3 5">
    <name type="scientific">Archangium gephyra</name>
    <dbReference type="NCBI Taxonomy" id="48"/>
    <lineage>
        <taxon>Bacteria</taxon>
        <taxon>Pseudomonadati</taxon>
        <taxon>Myxococcota</taxon>
        <taxon>Myxococcia</taxon>
        <taxon>Myxococcales</taxon>
        <taxon>Cystobacterineae</taxon>
        <taxon>Archangiaceae</taxon>
        <taxon>Archangium</taxon>
    </lineage>
</organism>
<dbReference type="KEGG" id="age:AA314_05237"/>
<gene>
    <name evidence="3" type="ORF">AA314_05237</name>
    <name evidence="4" type="ORF">ATI61_119138</name>
</gene>
<keyword evidence="1" id="KW-0812">Transmembrane</keyword>
<feature type="transmembrane region" description="Helical" evidence="1">
    <location>
        <begin position="158"/>
        <end position="179"/>
    </location>
</feature>
<feature type="transmembrane region" description="Helical" evidence="1">
    <location>
        <begin position="350"/>
        <end position="368"/>
    </location>
</feature>
<evidence type="ECO:0008006" key="7">
    <source>
        <dbReference type="Google" id="ProtNLM"/>
    </source>
</evidence>
<feature type="transmembrane region" description="Helical" evidence="1">
    <location>
        <begin position="270"/>
        <end position="290"/>
    </location>
</feature>
<dbReference type="EMBL" id="QUMU01000019">
    <property type="protein sequence ID" value="REG22608.1"/>
    <property type="molecule type" value="Genomic_DNA"/>
</dbReference>